<proteinExistence type="inferred from homology"/>
<dbReference type="AlphaFoldDB" id="A0A549T6B5"/>
<name>A0A549T6B5_METSR</name>
<dbReference type="GO" id="GO:0000271">
    <property type="term" value="P:polysaccharide biosynthetic process"/>
    <property type="evidence" value="ECO:0007669"/>
    <property type="project" value="TreeGrafter"/>
</dbReference>
<comment type="catalytic activity">
    <reaction evidence="7">
        <text>GDP-alpha-D-perosamine + 2-oxoglutarate = GDP-4-dehydro-alpha-D-rhamnose + L-glutamate</text>
        <dbReference type="Rhea" id="RHEA:36779"/>
        <dbReference type="ChEBI" id="CHEBI:16810"/>
        <dbReference type="ChEBI" id="CHEBI:29985"/>
        <dbReference type="ChEBI" id="CHEBI:57964"/>
        <dbReference type="ChEBI" id="CHEBI:73996"/>
        <dbReference type="EC" id="2.6.1.102"/>
    </reaction>
</comment>
<dbReference type="SUPFAM" id="SSF53383">
    <property type="entry name" value="PLP-dependent transferases"/>
    <property type="match status" value="1"/>
</dbReference>
<evidence type="ECO:0000256" key="7">
    <source>
        <dbReference type="ARBA" id="ARBA00051587"/>
    </source>
</evidence>
<evidence type="ECO:0000256" key="1">
    <source>
        <dbReference type="ARBA" id="ARBA00001933"/>
    </source>
</evidence>
<evidence type="ECO:0000313" key="10">
    <source>
        <dbReference type="EMBL" id="TRL37413.1"/>
    </source>
</evidence>
<dbReference type="EC" id="2.6.1.102" evidence="8"/>
<comment type="pathway">
    <text evidence="2">Bacterial outer membrane biogenesis; LPS O-antigen biosynthesis.</text>
</comment>
<dbReference type="Proteomes" id="UP000316781">
    <property type="component" value="Unassembled WGS sequence"/>
</dbReference>
<keyword evidence="5" id="KW-0663">Pyridoxal phosphate</keyword>
<dbReference type="Gene3D" id="3.90.1150.10">
    <property type="entry name" value="Aspartate Aminotransferase, domain 1"/>
    <property type="match status" value="1"/>
</dbReference>
<evidence type="ECO:0000256" key="8">
    <source>
        <dbReference type="ARBA" id="ARBA00066317"/>
    </source>
</evidence>
<comment type="similarity">
    <text evidence="6">Belongs to the DegT/DnrJ/EryC1 family.</text>
</comment>
<evidence type="ECO:0000256" key="5">
    <source>
        <dbReference type="ARBA" id="ARBA00022898"/>
    </source>
</evidence>
<dbReference type="InterPro" id="IPR000653">
    <property type="entry name" value="DegT/StrS_aminotransferase"/>
</dbReference>
<dbReference type="InterPro" id="IPR015422">
    <property type="entry name" value="PyrdxlP-dep_Trfase_small"/>
</dbReference>
<dbReference type="FunFam" id="3.40.640.10:FF:000090">
    <property type="entry name" value="Pyridoxal phosphate-dependent aminotransferase"/>
    <property type="match status" value="1"/>
</dbReference>
<evidence type="ECO:0000256" key="2">
    <source>
        <dbReference type="ARBA" id="ARBA00005125"/>
    </source>
</evidence>
<dbReference type="GO" id="GO:0030170">
    <property type="term" value="F:pyridoxal phosphate binding"/>
    <property type="evidence" value="ECO:0007669"/>
    <property type="project" value="TreeGrafter"/>
</dbReference>
<keyword evidence="3 10" id="KW-0032">Aminotransferase</keyword>
<dbReference type="CDD" id="cd00616">
    <property type="entry name" value="AHBA_syn"/>
    <property type="match status" value="1"/>
</dbReference>
<dbReference type="Pfam" id="PF01041">
    <property type="entry name" value="DegT_DnrJ_EryC1"/>
    <property type="match status" value="1"/>
</dbReference>
<evidence type="ECO:0000256" key="9">
    <source>
        <dbReference type="ARBA" id="ARBA00074221"/>
    </source>
</evidence>
<dbReference type="InterPro" id="IPR015424">
    <property type="entry name" value="PyrdxlP-dep_Trfase"/>
</dbReference>
<evidence type="ECO:0000313" key="11">
    <source>
        <dbReference type="Proteomes" id="UP000316781"/>
    </source>
</evidence>
<dbReference type="GO" id="GO:0102933">
    <property type="term" value="F:GDP-4-dehydro-6-deoxy-D-mannose-4-aminotransferase activity"/>
    <property type="evidence" value="ECO:0007669"/>
    <property type="project" value="UniProtKB-EC"/>
</dbReference>
<dbReference type="Gene3D" id="3.40.640.10">
    <property type="entry name" value="Type I PLP-dependent aspartate aminotransferase-like (Major domain)"/>
    <property type="match status" value="1"/>
</dbReference>
<gene>
    <name evidence="10" type="ORF">FM996_02660</name>
</gene>
<dbReference type="EMBL" id="VJMF01000012">
    <property type="protein sequence ID" value="TRL37413.1"/>
    <property type="molecule type" value="Genomic_DNA"/>
</dbReference>
<protein>
    <recommendedName>
        <fullName evidence="9">GDP-perosamine synthase</fullName>
        <ecNumber evidence="8">2.6.1.102</ecNumber>
    </recommendedName>
</protein>
<accession>A0A549T6B5</accession>
<reference evidence="10 11" key="1">
    <citation type="submission" date="2019-07" db="EMBL/GenBank/DDBJ databases">
        <title>Ln-dependent methylotrophs.</title>
        <authorList>
            <person name="Tani A."/>
        </authorList>
    </citation>
    <scope>NUCLEOTIDE SEQUENCE [LARGE SCALE GENOMIC DNA]</scope>
    <source>
        <strain evidence="10 11">SM89A</strain>
    </source>
</reference>
<dbReference type="PANTHER" id="PTHR30244">
    <property type="entry name" value="TRANSAMINASE"/>
    <property type="match status" value="1"/>
</dbReference>
<keyword evidence="4 10" id="KW-0808">Transferase</keyword>
<evidence type="ECO:0000256" key="4">
    <source>
        <dbReference type="ARBA" id="ARBA00022679"/>
    </source>
</evidence>
<sequence length="298" mass="33073">MSYFHKRIPIASPVLDGNEMQYVRECLESTWISSHGKFIDAFERRFAELCGVEHAIACNNGTTALHLALVSLGVGAGDEIIVPDLTYVATANCVRYCNADPVFVDCEPRTFNIDPAAIEAKITPRTKGIIVVHLFGQPCDMDEIQKIADAHGLFIVEDAAEAHGAKYKGRPVGSLGKCATFSFFGNKIVTTGEGGAVVTDDDELASRLRLLRGQGMDPERRYWFPVIGYNYRMTNIAAAIGLAQLERVDRALAFRRRLSAWYDEALADVDVIRPYVEPWAEHSFWMYTIKMAPHPAPS</sequence>
<organism evidence="10 11">
    <name type="scientific">Methylosinus sporium</name>
    <dbReference type="NCBI Taxonomy" id="428"/>
    <lineage>
        <taxon>Bacteria</taxon>
        <taxon>Pseudomonadati</taxon>
        <taxon>Pseudomonadota</taxon>
        <taxon>Alphaproteobacteria</taxon>
        <taxon>Hyphomicrobiales</taxon>
        <taxon>Methylocystaceae</taxon>
        <taxon>Methylosinus</taxon>
    </lineage>
</organism>
<comment type="caution">
    <text evidence="10">The sequence shown here is derived from an EMBL/GenBank/DDBJ whole genome shotgun (WGS) entry which is preliminary data.</text>
</comment>
<evidence type="ECO:0000256" key="6">
    <source>
        <dbReference type="ARBA" id="ARBA00037999"/>
    </source>
</evidence>
<comment type="cofactor">
    <cofactor evidence="1">
        <name>pyridoxal 5'-phosphate</name>
        <dbReference type="ChEBI" id="CHEBI:597326"/>
    </cofactor>
</comment>
<evidence type="ECO:0000256" key="3">
    <source>
        <dbReference type="ARBA" id="ARBA00022576"/>
    </source>
</evidence>
<dbReference type="InterPro" id="IPR015421">
    <property type="entry name" value="PyrdxlP-dep_Trfase_major"/>
</dbReference>
<dbReference type="PANTHER" id="PTHR30244:SF34">
    <property type="entry name" value="DTDP-4-AMINO-4,6-DIDEOXYGALACTOSE TRANSAMINASE"/>
    <property type="match status" value="1"/>
</dbReference>